<feature type="region of interest" description="Disordered" evidence="1">
    <location>
        <begin position="278"/>
        <end position="308"/>
    </location>
</feature>
<evidence type="ECO:0000256" key="2">
    <source>
        <dbReference type="SAM" id="Phobius"/>
    </source>
</evidence>
<reference evidence="3" key="1">
    <citation type="submission" date="2023-06" db="EMBL/GenBank/DDBJ databases">
        <title>Genome-scale phylogeny and comparative genomics of the fungal order Sordariales.</title>
        <authorList>
            <consortium name="Lawrence Berkeley National Laboratory"/>
            <person name="Hensen N."/>
            <person name="Bonometti L."/>
            <person name="Westerberg I."/>
            <person name="Brannstrom I.O."/>
            <person name="Guillou S."/>
            <person name="Cros-Aarteil S."/>
            <person name="Calhoun S."/>
            <person name="Haridas S."/>
            <person name="Kuo A."/>
            <person name="Mondo S."/>
            <person name="Pangilinan J."/>
            <person name="Riley R."/>
            <person name="Labutti K."/>
            <person name="Andreopoulos B."/>
            <person name="Lipzen A."/>
            <person name="Chen C."/>
            <person name="Yanf M."/>
            <person name="Daum C."/>
            <person name="Ng V."/>
            <person name="Clum A."/>
            <person name="Steindorff A."/>
            <person name="Ohm R."/>
            <person name="Martin F."/>
            <person name="Silar P."/>
            <person name="Natvig D."/>
            <person name="Lalanne C."/>
            <person name="Gautier V."/>
            <person name="Ament-Velasquez S.L."/>
            <person name="Kruys A."/>
            <person name="Hutchinson M.I."/>
            <person name="Powell A.J."/>
            <person name="Barry K."/>
            <person name="Miller A.N."/>
            <person name="Grigoriev I.V."/>
            <person name="Debuchy R."/>
            <person name="Gladieux P."/>
            <person name="Thoren M.H."/>
            <person name="Johannesson H."/>
        </authorList>
    </citation>
    <scope>NUCLEOTIDE SEQUENCE</scope>
    <source>
        <strain evidence="3">CBS 606.72</strain>
    </source>
</reference>
<protein>
    <submittedName>
        <fullName evidence="3">Uncharacterized protein</fullName>
    </submittedName>
</protein>
<dbReference type="PANTHER" id="PTHR16861">
    <property type="entry name" value="GLYCOPROTEIN 38"/>
    <property type="match status" value="1"/>
</dbReference>
<gene>
    <name evidence="3" type="ORF">B0T14DRAFT_603733</name>
</gene>
<organism evidence="3 4">
    <name type="scientific">Immersiella caudata</name>
    <dbReference type="NCBI Taxonomy" id="314043"/>
    <lineage>
        <taxon>Eukaryota</taxon>
        <taxon>Fungi</taxon>
        <taxon>Dikarya</taxon>
        <taxon>Ascomycota</taxon>
        <taxon>Pezizomycotina</taxon>
        <taxon>Sordariomycetes</taxon>
        <taxon>Sordariomycetidae</taxon>
        <taxon>Sordariales</taxon>
        <taxon>Lasiosphaeriaceae</taxon>
        <taxon>Immersiella</taxon>
    </lineage>
</organism>
<keyword evidence="2" id="KW-0812">Transmembrane</keyword>
<feature type="compositionally biased region" description="Low complexity" evidence="1">
    <location>
        <begin position="154"/>
        <end position="187"/>
    </location>
</feature>
<dbReference type="AlphaFoldDB" id="A0AA39WR44"/>
<dbReference type="PANTHER" id="PTHR16861:SF4">
    <property type="entry name" value="SH3 DOMAIN PROTEIN (AFU_ORTHOLOGUE AFUA_1G13610)"/>
    <property type="match status" value="1"/>
</dbReference>
<keyword evidence="2" id="KW-1133">Transmembrane helix</keyword>
<evidence type="ECO:0000256" key="1">
    <source>
        <dbReference type="SAM" id="MobiDB-lite"/>
    </source>
</evidence>
<dbReference type="EMBL" id="JAULSU010000004">
    <property type="protein sequence ID" value="KAK0620068.1"/>
    <property type="molecule type" value="Genomic_DNA"/>
</dbReference>
<accession>A0AA39WR44</accession>
<keyword evidence="4" id="KW-1185">Reference proteome</keyword>
<name>A0AA39WR44_9PEZI</name>
<keyword evidence="2" id="KW-0472">Membrane</keyword>
<dbReference type="CDD" id="cd12087">
    <property type="entry name" value="TM_EGFR-like"/>
    <property type="match status" value="1"/>
</dbReference>
<feature type="region of interest" description="Disordered" evidence="1">
    <location>
        <begin position="225"/>
        <end position="255"/>
    </location>
</feature>
<comment type="caution">
    <text evidence="3">The sequence shown here is derived from an EMBL/GenBank/DDBJ whole genome shotgun (WGS) entry which is preliminary data.</text>
</comment>
<feature type="region of interest" description="Disordered" evidence="1">
    <location>
        <begin position="139"/>
        <end position="192"/>
    </location>
</feature>
<proteinExistence type="predicted"/>
<feature type="compositionally biased region" description="Polar residues" evidence="1">
    <location>
        <begin position="279"/>
        <end position="296"/>
    </location>
</feature>
<feature type="transmembrane region" description="Helical" evidence="2">
    <location>
        <begin position="198"/>
        <end position="220"/>
    </location>
</feature>
<evidence type="ECO:0000313" key="3">
    <source>
        <dbReference type="EMBL" id="KAK0620068.1"/>
    </source>
</evidence>
<evidence type="ECO:0000313" key="4">
    <source>
        <dbReference type="Proteomes" id="UP001175000"/>
    </source>
</evidence>
<sequence>MRITALPVPTAAPELLRRQDAAVCGRDYDGNSPISCAPSSTCALAVNSIDGKDHAGCHSAGDVIPTSCSDASTVCDSCSEAGVVLCMGNMYCATRFWYPAITAEFQKPIATSYFCHKGSFLQVSATYLPNEFGAWNSAPATDPLLRQTRPGGQSPSNPTSSPATTRGGSSSGSDSSSEGNADSSTASPGASSPLSTGAIAGIAVGGGLLLVVAIAIFIFLRRRKRAASQPATTRPNPSRDETLLNRGATPLEHYPYPVEKEGGVGLRYQTAPPQEQLHHLSQTSSGHSIAGENSDTLGGLPQIDDTRTVRTRGAPSVMTDMSETLTLGGDGDIDDIHAIGHGR</sequence>
<dbReference type="Proteomes" id="UP001175000">
    <property type="component" value="Unassembled WGS sequence"/>
</dbReference>